<gene>
    <name evidence="1" type="ORF">GCM10022233_71480</name>
</gene>
<reference evidence="2" key="1">
    <citation type="journal article" date="2019" name="Int. J. Syst. Evol. Microbiol.">
        <title>The Global Catalogue of Microorganisms (GCM) 10K type strain sequencing project: providing services to taxonomists for standard genome sequencing and annotation.</title>
        <authorList>
            <consortium name="The Broad Institute Genomics Platform"/>
            <consortium name="The Broad Institute Genome Sequencing Center for Infectious Disease"/>
            <person name="Wu L."/>
            <person name="Ma J."/>
        </authorList>
    </citation>
    <scope>NUCLEOTIDE SEQUENCE [LARGE SCALE GENOMIC DNA]</scope>
    <source>
        <strain evidence="2">JCM 16925</strain>
    </source>
</reference>
<keyword evidence="2" id="KW-1185">Reference proteome</keyword>
<dbReference type="EMBL" id="BAAAZY010000024">
    <property type="protein sequence ID" value="GAA4080799.1"/>
    <property type="molecule type" value="Genomic_DNA"/>
</dbReference>
<comment type="caution">
    <text evidence="1">The sequence shown here is derived from an EMBL/GenBank/DDBJ whole genome shotgun (WGS) entry which is preliminary data.</text>
</comment>
<organism evidence="1 2">
    <name type="scientific">Streptomyces shaanxiensis</name>
    <dbReference type="NCBI Taxonomy" id="653357"/>
    <lineage>
        <taxon>Bacteria</taxon>
        <taxon>Bacillati</taxon>
        <taxon>Actinomycetota</taxon>
        <taxon>Actinomycetes</taxon>
        <taxon>Kitasatosporales</taxon>
        <taxon>Streptomycetaceae</taxon>
        <taxon>Streptomyces</taxon>
    </lineage>
</organism>
<protein>
    <submittedName>
        <fullName evidence="1">Uncharacterized protein</fullName>
    </submittedName>
</protein>
<evidence type="ECO:0000313" key="1">
    <source>
        <dbReference type="EMBL" id="GAA4080799.1"/>
    </source>
</evidence>
<proteinExistence type="predicted"/>
<name>A0ABP7W4E3_9ACTN</name>
<evidence type="ECO:0000313" key="2">
    <source>
        <dbReference type="Proteomes" id="UP001499984"/>
    </source>
</evidence>
<dbReference type="Proteomes" id="UP001499984">
    <property type="component" value="Unassembled WGS sequence"/>
</dbReference>
<accession>A0ABP7W4E3</accession>
<sequence>MRGGGYMRLLSAGETLSSSDISNSIRHIEHVAPKLEPRVGEVNGRDRPEVAFSHVPLAHRTARTAILAECA</sequence>